<proteinExistence type="predicted"/>
<protein>
    <submittedName>
        <fullName evidence="4">IS110 family transposase</fullName>
    </submittedName>
</protein>
<dbReference type="Pfam" id="PF01548">
    <property type="entry name" value="DEDD_Tnp_IS110"/>
    <property type="match status" value="1"/>
</dbReference>
<dbReference type="PANTHER" id="PTHR33055">
    <property type="entry name" value="TRANSPOSASE FOR INSERTION SEQUENCE ELEMENT IS1111A"/>
    <property type="match status" value="1"/>
</dbReference>
<evidence type="ECO:0000313" key="5">
    <source>
        <dbReference type="Proteomes" id="UP001597521"/>
    </source>
</evidence>
<feature type="domain" description="Transposase IS110-like N-terminal" evidence="2">
    <location>
        <begin position="9"/>
        <end position="150"/>
    </location>
</feature>
<dbReference type="EMBL" id="JBHUNP010000001">
    <property type="protein sequence ID" value="MFD2649772.1"/>
    <property type="molecule type" value="Genomic_DNA"/>
</dbReference>
<dbReference type="Proteomes" id="UP001597521">
    <property type="component" value="Unassembled WGS sequence"/>
</dbReference>
<organism evidence="4 5">
    <name type="scientific">Devosia albogilva</name>
    <dbReference type="NCBI Taxonomy" id="429726"/>
    <lineage>
        <taxon>Bacteria</taxon>
        <taxon>Pseudomonadati</taxon>
        <taxon>Pseudomonadota</taxon>
        <taxon>Alphaproteobacteria</taxon>
        <taxon>Hyphomicrobiales</taxon>
        <taxon>Devosiaceae</taxon>
        <taxon>Devosia</taxon>
    </lineage>
</organism>
<dbReference type="InterPro" id="IPR047650">
    <property type="entry name" value="Transpos_IS110"/>
</dbReference>
<sequence>MSHSSTFVAGIDTGKAALDLAVTPGEGWLRVNNDAAGWQAAAEWLLKAGVDRVGIEASGGYERGVVAALREAGFKVILHQPLQVRLFARMRLQRAKNDRLDARVIAAFTALFETNRAAVDPALSALNEHLVFIDQLVQDIARLKTRLEHLHDTRLASLVAADIAALKARLRDERRRLERAVRADKALGRRLDLLLSVPGIGIPTALALLIAMPELGSISREQAAALIGLAPFDHDSGKHHGRRHIAGGRARPRQALYAAALPAAYRWNRQLMALYARLTAAGKPHKLALVACARKLVIFANTVLQRGQPWTP</sequence>
<keyword evidence="5" id="KW-1185">Reference proteome</keyword>
<dbReference type="Pfam" id="PF02371">
    <property type="entry name" value="Transposase_20"/>
    <property type="match status" value="1"/>
</dbReference>
<dbReference type="PANTHER" id="PTHR33055:SF13">
    <property type="entry name" value="TRANSPOSASE"/>
    <property type="match status" value="1"/>
</dbReference>
<dbReference type="NCBIfam" id="NF033542">
    <property type="entry name" value="transpos_IS110"/>
    <property type="match status" value="1"/>
</dbReference>
<name>A0ABW5QPV1_9HYPH</name>
<evidence type="ECO:0000313" key="4">
    <source>
        <dbReference type="EMBL" id="MFD2649772.1"/>
    </source>
</evidence>
<reference evidence="5" key="1">
    <citation type="journal article" date="2019" name="Int. J. Syst. Evol. Microbiol.">
        <title>The Global Catalogue of Microorganisms (GCM) 10K type strain sequencing project: providing services to taxonomists for standard genome sequencing and annotation.</title>
        <authorList>
            <consortium name="The Broad Institute Genomics Platform"/>
            <consortium name="The Broad Institute Genome Sequencing Center for Infectious Disease"/>
            <person name="Wu L."/>
            <person name="Ma J."/>
        </authorList>
    </citation>
    <scope>NUCLEOTIDE SEQUENCE [LARGE SCALE GENOMIC DNA]</scope>
    <source>
        <strain evidence="5">CCM 7427</strain>
    </source>
</reference>
<dbReference type="InterPro" id="IPR002525">
    <property type="entry name" value="Transp_IS110-like_N"/>
</dbReference>
<dbReference type="InterPro" id="IPR003346">
    <property type="entry name" value="Transposase_20"/>
</dbReference>
<evidence type="ECO:0000256" key="1">
    <source>
        <dbReference type="SAM" id="Coils"/>
    </source>
</evidence>
<feature type="coiled-coil region" evidence="1">
    <location>
        <begin position="133"/>
        <end position="187"/>
    </location>
</feature>
<comment type="caution">
    <text evidence="4">The sequence shown here is derived from an EMBL/GenBank/DDBJ whole genome shotgun (WGS) entry which is preliminary data.</text>
</comment>
<evidence type="ECO:0000259" key="3">
    <source>
        <dbReference type="Pfam" id="PF02371"/>
    </source>
</evidence>
<evidence type="ECO:0000259" key="2">
    <source>
        <dbReference type="Pfam" id="PF01548"/>
    </source>
</evidence>
<accession>A0ABW5QPV1</accession>
<gene>
    <name evidence="4" type="ORF">ACFSX5_18450</name>
</gene>
<feature type="domain" description="Transposase IS116/IS110/IS902 C-terminal" evidence="3">
    <location>
        <begin position="192"/>
        <end position="275"/>
    </location>
</feature>
<dbReference type="RefSeq" id="WP_386835412.1">
    <property type="nucleotide sequence ID" value="NZ_JBHUNP010000001.1"/>
</dbReference>
<keyword evidence="1" id="KW-0175">Coiled coil</keyword>